<feature type="transmembrane region" description="Helical" evidence="1">
    <location>
        <begin position="27"/>
        <end position="47"/>
    </location>
</feature>
<dbReference type="Proteomes" id="UP000693672">
    <property type="component" value="Unassembled WGS sequence"/>
</dbReference>
<keyword evidence="3" id="KW-1185">Reference proteome</keyword>
<evidence type="ECO:0000313" key="2">
    <source>
        <dbReference type="EMBL" id="CAG7639618.1"/>
    </source>
</evidence>
<dbReference type="Pfam" id="PF07454">
    <property type="entry name" value="SpoIIP"/>
    <property type="match status" value="1"/>
</dbReference>
<evidence type="ECO:0008006" key="4">
    <source>
        <dbReference type="Google" id="ProtNLM"/>
    </source>
</evidence>
<protein>
    <recommendedName>
        <fullName evidence="4">Stage II sporulation protein P</fullName>
    </recommendedName>
</protein>
<dbReference type="NCBIfam" id="TIGR02867">
    <property type="entry name" value="spore_II_P"/>
    <property type="match status" value="1"/>
</dbReference>
<reference evidence="2" key="1">
    <citation type="submission" date="2021-06" db="EMBL/GenBank/DDBJ databases">
        <authorList>
            <person name="Criscuolo A."/>
        </authorList>
    </citation>
    <scope>NUCLEOTIDE SEQUENCE</scope>
    <source>
        <strain evidence="2">CIP111600</strain>
    </source>
</reference>
<accession>A0A916NRB2</accession>
<keyword evidence="1" id="KW-1133">Transmembrane helix</keyword>
<comment type="caution">
    <text evidence="2">The sequence shown here is derived from an EMBL/GenBank/DDBJ whole genome shotgun (WGS) entry which is preliminary data.</text>
</comment>
<dbReference type="RefSeq" id="WP_218093786.1">
    <property type="nucleotide sequence ID" value="NZ_CAJVAS010000020.1"/>
</dbReference>
<dbReference type="AlphaFoldDB" id="A0A916NRB2"/>
<sequence>MKRPAVMLNLEKYTKSGSMIGVYTRTLSYLITGCLLFFILLGLLGYIQSKVTGTTPSSSMKGLASSVSSRFFMDMMGMEVPQLNTDRKAFTFSQSNVSGFLFSLLTDLNPKDPRTLIAREVPGMAQDRTVLLSPSGFAADSPEDYTPRADVFNPQNLGEAGSITANPGAPANEKEGEVHGPVMPNPVAAPPVTAGKNVAFIYQTHNQESYLPELPGVKDPDKAYDPKKNVTQVGLRLAQMLEKEGIGAVHSDKNYPAIEKGFNYYYSYKYSLNTLQEASSGHPDLKYYFDIHRDSQRRDKTTASIHGKDYAQVYFIIGGKNPDWKQNYEFAEQIHQVLETKYPGLSKGIHAKSGEGNGVYNQNYSESSVLIEVGGVDNSLEECYRTADALAVAISQVILNAEKVDAPAPSQEPKKQS</sequence>
<dbReference type="EMBL" id="CAJVAS010000020">
    <property type="protein sequence ID" value="CAG7639618.1"/>
    <property type="molecule type" value="Genomic_DNA"/>
</dbReference>
<keyword evidence="1" id="KW-0812">Transmembrane</keyword>
<dbReference type="InterPro" id="IPR010897">
    <property type="entry name" value="Spore_II_P"/>
</dbReference>
<keyword evidence="1" id="KW-0472">Membrane</keyword>
<proteinExistence type="predicted"/>
<evidence type="ECO:0000256" key="1">
    <source>
        <dbReference type="SAM" id="Phobius"/>
    </source>
</evidence>
<evidence type="ECO:0000313" key="3">
    <source>
        <dbReference type="Proteomes" id="UP000693672"/>
    </source>
</evidence>
<name>A0A916NRB2_9BACL</name>
<organism evidence="2 3">
    <name type="scientific">Paenibacillus solanacearum</name>
    <dbReference type="NCBI Taxonomy" id="2048548"/>
    <lineage>
        <taxon>Bacteria</taxon>
        <taxon>Bacillati</taxon>
        <taxon>Bacillota</taxon>
        <taxon>Bacilli</taxon>
        <taxon>Bacillales</taxon>
        <taxon>Paenibacillaceae</taxon>
        <taxon>Paenibacillus</taxon>
    </lineage>
</organism>
<gene>
    <name evidence="2" type="ORF">PAESOLCIP111_04054</name>
</gene>